<dbReference type="PANTHER" id="PTHR43685:SF2">
    <property type="entry name" value="GLYCOSYLTRANSFERASE 2-LIKE DOMAIN-CONTAINING PROTEIN"/>
    <property type="match status" value="1"/>
</dbReference>
<dbReference type="RefSeq" id="WP_221289133.1">
    <property type="nucleotide sequence ID" value="NZ_AP024597.1"/>
</dbReference>
<proteinExistence type="predicted"/>
<evidence type="ECO:0000313" key="2">
    <source>
        <dbReference type="EMBL" id="BCU69070.1"/>
    </source>
</evidence>
<dbReference type="InterPro" id="IPR050834">
    <property type="entry name" value="Glycosyltransf_2"/>
</dbReference>
<name>A0A8D5U436_9CREN</name>
<dbReference type="PANTHER" id="PTHR43685">
    <property type="entry name" value="GLYCOSYLTRANSFERASE"/>
    <property type="match status" value="1"/>
</dbReference>
<dbReference type="Gene3D" id="3.90.550.10">
    <property type="entry name" value="Spore Coat Polysaccharide Biosynthesis Protein SpsA, Chain A"/>
    <property type="match status" value="1"/>
</dbReference>
<reference evidence="2 3" key="1">
    <citation type="submission" date="2021-04" db="EMBL/GenBank/DDBJ databases">
        <title>Complete genome sequence of Stygiolobus sp. KN-1.</title>
        <authorList>
            <person name="Nakamura K."/>
            <person name="Sakai H."/>
            <person name="Kurosawa N."/>
        </authorList>
    </citation>
    <scope>NUCLEOTIDE SEQUENCE [LARGE SCALE GENOMIC DNA]</scope>
    <source>
        <strain evidence="2 3">KN-1</strain>
    </source>
</reference>
<dbReference type="Proteomes" id="UP000825123">
    <property type="component" value="Chromosome"/>
</dbReference>
<dbReference type="InterPro" id="IPR029044">
    <property type="entry name" value="Nucleotide-diphossugar_trans"/>
</dbReference>
<evidence type="ECO:0000313" key="3">
    <source>
        <dbReference type="Proteomes" id="UP000825123"/>
    </source>
</evidence>
<dbReference type="GeneID" id="66162117"/>
<feature type="domain" description="Glycosyltransferase 2-like" evidence="1">
    <location>
        <begin position="6"/>
        <end position="140"/>
    </location>
</feature>
<evidence type="ECO:0000259" key="1">
    <source>
        <dbReference type="Pfam" id="PF00535"/>
    </source>
</evidence>
<dbReference type="EMBL" id="AP024597">
    <property type="protein sequence ID" value="BCU69070.1"/>
    <property type="molecule type" value="Genomic_DNA"/>
</dbReference>
<accession>A0A8D5U436</accession>
<keyword evidence="3" id="KW-1185">Reference proteome</keyword>
<dbReference type="KEGG" id="csty:KN1_03670"/>
<dbReference type="AlphaFoldDB" id="A0A8D5U436"/>
<dbReference type="SUPFAM" id="SSF53448">
    <property type="entry name" value="Nucleotide-diphospho-sugar transferases"/>
    <property type="match status" value="1"/>
</dbReference>
<sequence>MHPKISIFVVYYNSEKEGDLLLEHLKALKNLDYPDYEVILVDNASKDNTYKILSGFINGDNRFKLIRSEKNTYFNGGNNLAFRYSSNESKYFITVNPDAVPNSDMARNLVELMERDPNVGAAQGIIRTDKNRIDTGRFIADNGAVIRLHLVKDPYKESYVTYVTGAMMIIRADFPRKRGFIFREVPLLYFDSNVLGLELYANGYTVKYYPIETGYHKGRANTPIDLSDKFIITSMFLFLMKSNSKFKKFLPLFYYSNYIKEYVRKTLNKPLASPKKIKEAYVTAKKLANTLNMTIDIYTAPHIEVPYRYYMLDLFSAKVRQKIISDLEMYRQHVIIPQESIMHK</sequence>
<dbReference type="InterPro" id="IPR001173">
    <property type="entry name" value="Glyco_trans_2-like"/>
</dbReference>
<protein>
    <recommendedName>
        <fullName evidence="1">Glycosyltransferase 2-like domain-containing protein</fullName>
    </recommendedName>
</protein>
<gene>
    <name evidence="2" type="ORF">KN1_03670</name>
</gene>
<dbReference type="Pfam" id="PF00535">
    <property type="entry name" value="Glycos_transf_2"/>
    <property type="match status" value="1"/>
</dbReference>
<organism evidence="2 3">
    <name type="scientific">Stygiolobus caldivivus</name>
    <dbReference type="NCBI Taxonomy" id="2824673"/>
    <lineage>
        <taxon>Archaea</taxon>
        <taxon>Thermoproteota</taxon>
        <taxon>Thermoprotei</taxon>
        <taxon>Sulfolobales</taxon>
        <taxon>Sulfolobaceae</taxon>
        <taxon>Stygiolobus</taxon>
    </lineage>
</organism>